<keyword evidence="6" id="KW-0808">Transferase</keyword>
<evidence type="ECO:0000313" key="8">
    <source>
        <dbReference type="EMBL" id="SEC55958.1"/>
    </source>
</evidence>
<keyword evidence="6" id="KW-0833">Ubl conjugation pathway</keyword>
<accession>A0A1H4TI58</accession>
<dbReference type="InterPro" id="IPR001611">
    <property type="entry name" value="Leu-rich_rpt"/>
</dbReference>
<feature type="domain" description="NEL" evidence="7">
    <location>
        <begin position="1416"/>
        <end position="1753"/>
    </location>
</feature>
<dbReference type="InterPro" id="IPR032675">
    <property type="entry name" value="LRR_dom_sf"/>
</dbReference>
<dbReference type="InterPro" id="IPR029487">
    <property type="entry name" value="NEL_dom"/>
</dbReference>
<organism evidence="8 9">
    <name type="scientific">Pseudomonas frederiksbergensis</name>
    <dbReference type="NCBI Taxonomy" id="104087"/>
    <lineage>
        <taxon>Bacteria</taxon>
        <taxon>Pseudomonadati</taxon>
        <taxon>Pseudomonadota</taxon>
        <taxon>Gammaproteobacteria</taxon>
        <taxon>Pseudomonadales</taxon>
        <taxon>Pseudomonadaceae</taxon>
        <taxon>Pseudomonas</taxon>
    </lineage>
</organism>
<evidence type="ECO:0000256" key="5">
    <source>
        <dbReference type="ARBA" id="ARBA00023026"/>
    </source>
</evidence>
<dbReference type="Proteomes" id="UP000183114">
    <property type="component" value="Unassembled WGS sequence"/>
</dbReference>
<comment type="PTM">
    <text evidence="6">Ubiquitinated in the presence of host E1 ubiquitin-activating enzyme, E2 ubiquitin-conjugating enzyme and ubiquitin.</text>
</comment>
<comment type="similarity">
    <text evidence="6">Belongs to the LRR-containing bacterial E3 ligase family.</text>
</comment>
<keyword evidence="6" id="KW-0832">Ubl conjugation</keyword>
<dbReference type="GO" id="GO:0005737">
    <property type="term" value="C:cytoplasm"/>
    <property type="evidence" value="ECO:0007669"/>
    <property type="project" value="TreeGrafter"/>
</dbReference>
<gene>
    <name evidence="8" type="ORF">SAMN04490185_1642</name>
</gene>
<keyword evidence="4" id="KW-0677">Repeat</keyword>
<dbReference type="EC" id="2.3.2.27" evidence="2"/>
<dbReference type="Gene3D" id="3.80.10.10">
    <property type="entry name" value="Ribonuclease Inhibitor"/>
    <property type="match status" value="1"/>
</dbReference>
<evidence type="ECO:0000256" key="6">
    <source>
        <dbReference type="PROSITE-ProRule" id="PRU01398"/>
    </source>
</evidence>
<dbReference type="PANTHER" id="PTHR48051:SF1">
    <property type="entry name" value="RAS SUPPRESSOR PROTEIN 1"/>
    <property type="match status" value="1"/>
</dbReference>
<dbReference type="Pfam" id="PF20178">
    <property type="entry name" value="ToxA_N"/>
    <property type="match status" value="2"/>
</dbReference>
<keyword evidence="6" id="KW-1035">Host cytoplasm</keyword>
<sequence length="1765" mass="199562">MDELQDVNDVSSSPVLPADNNGVHYERIVQALPPAITATPPVRMSLLTSTTVPTPGWYLKASAIDRQYLKELLDKRWLLQRLVDAPLQDLQQDIRAFAKPLLSLSMSSNFNSHEDVSQLTLKLYVPDRIIFGIDRGASHLRESSLLDAALHNFEEPETAADYFRTGSGVYRSNFRGEPSLIPAMTVSKIAALCRRLDLGGQYQAHLQARLLPADAQKRQTLEQHGAASEKAAFELASLIALLKDDISSNAYGVLRQVREHTSDIRFHHRPLHPHRLSLMGFKLHGVVLFSAEGDAGMIQAAVEALAPDARASWLDWSSVLSTMSPGLDLDKFKLLQAFFANGPTGVSEEMLRQQDIYRQSRLSGPVIAYMPDDPQHPLKEYASLADFMKTLIRQLREPDYQAFFSRFVAHKDQGRFFARARERLSRITWQQREPLDMGPWWRETAVENPNAEPITHRLTGELWPLLYRLKRDKALSDARAIAVPTGDEDATTRWKRLSSYLDIGWNVFNFAAMLVPGLGEAMLALMVAQMAAELLEGIEDWSKGDRDEASAHINGVIINFAQLALMSAGHVIPQAARIPVKPSPLIDNLKPVELPTGKTRLWKPDLTPYEHPLTLPTEAKPDDLGLYRHNDQQWLRLEQKHYQVRQDPATGEHRLQHPTRPNAYQPMVEHNGAGAWKAETEQPLGWDTTRLMRRLDDSMEDYSAATLAKIQKVSGVEEGVLRRLHAEHETPPALLRDTLKRFNTYADAERYPEQILANQVPEEMSGFLPATLVELPRWPESRALEVFEGDDRTGASVKHGNAMATGPQSIKISRSEVVAGKLPERVIESLNPTELREMLGAQVANDTPSRIDALRSRLAMQARKQHKRLFDALYKSRNVSDSAQVRLLVDDSPQLPASVAQELLDSAEPADLQHLTEKQRLPLRLRQQTRRAQERVRLNRAYEGLYLDELESTDTRRLELATLASLPGWSTQVRIEIRHLGFSGDLLASAGAADAPIRKVLVLDEDGRYQARGAEDQHLHGTDDLYASVLHALPDTERNALGYDIHESARLKDAVRRSPLSHEQFEPILLEQPIRKPVYDSQAMRLPGGMLGYLRELAGGGGEQSSQARIRKLYPAFTEEESTALLERFNQQGIPVDMQLEELELEFERLNTTLKRWVNSPTRDFRLSPSGVGEWNARNQFARKIRQCWQRTGPKQFDSFGNVVGQKLDLSSFPLNLHFKKMPALEGNFDHVTYLKLYNAGITDAEQSFLKPFRKVRALDLGRNKLTTLPRHIADMPHLNFLELTGNRIVLKPADVEMLGRCTKLQTLALAGNPLSLLPNISRMPDLHTLLLYDTGATTWPPGLFDLERPRHFHLDLQRNLLTHIPEVTPGSVDAELLARTLLSRQPPFMSPENLELLKDYISSVGLDPERPYPPRGVRDTLSWQQGITFDEWVEKQKLWDALEDEFNSTGFFDEIRRLTQSADFTAGGAYRTDLTAKMWRMIETMAKDAELRTKFFTEATARSQCVDGATQLFNVLGVDVLVQEALELGNPSLTEAQLIELARGKSRLDEVERIARRHIIDREAAGERFRRVDAEGNVSGTIDEVEVHLAFMTDLAERLDLPWQARGMQFRQIAGVTGEMIENAYQRILGLEEGDLLRDLIAEQPFWRTYVQRSNRARFRAFDRKTVATTEFKVALDERASRTDLTLEEREKLKEEIRILAAELGKPESAFAPGQVVTDEAFAAELDLIKEARETLLKQLTQQAMDRAKLQRVEPPLFTVDTNS</sequence>
<feature type="active site" description="Glycyl thioester intermediate" evidence="6">
    <location>
        <position position="1506"/>
    </location>
</feature>
<keyword evidence="3" id="KW-0433">Leucine-rich repeat</keyword>
<evidence type="ECO:0000256" key="1">
    <source>
        <dbReference type="ARBA" id="ARBA00000900"/>
    </source>
</evidence>
<evidence type="ECO:0000256" key="4">
    <source>
        <dbReference type="ARBA" id="ARBA00022737"/>
    </source>
</evidence>
<proteinExistence type="inferred from homology"/>
<evidence type="ECO:0000256" key="3">
    <source>
        <dbReference type="ARBA" id="ARBA00022614"/>
    </source>
</evidence>
<dbReference type="EMBL" id="FNTF01000002">
    <property type="protein sequence ID" value="SEC55958.1"/>
    <property type="molecule type" value="Genomic_DNA"/>
</dbReference>
<dbReference type="Pfam" id="PF13855">
    <property type="entry name" value="LRR_8"/>
    <property type="match status" value="1"/>
</dbReference>
<dbReference type="PROSITE" id="PS51450">
    <property type="entry name" value="LRR"/>
    <property type="match status" value="1"/>
</dbReference>
<dbReference type="SUPFAM" id="SSF52058">
    <property type="entry name" value="L domain-like"/>
    <property type="match status" value="1"/>
</dbReference>
<evidence type="ECO:0000313" key="9">
    <source>
        <dbReference type="Proteomes" id="UP000183114"/>
    </source>
</evidence>
<dbReference type="PANTHER" id="PTHR48051">
    <property type="match status" value="1"/>
</dbReference>
<dbReference type="PROSITE" id="PS52053">
    <property type="entry name" value="NEL"/>
    <property type="match status" value="1"/>
</dbReference>
<dbReference type="Pfam" id="PF14496">
    <property type="entry name" value="NEL"/>
    <property type="match status" value="1"/>
</dbReference>
<reference evidence="8 9" key="1">
    <citation type="submission" date="2016-10" db="EMBL/GenBank/DDBJ databases">
        <authorList>
            <person name="de Groot N.N."/>
        </authorList>
    </citation>
    <scope>NUCLEOTIDE SEQUENCE [LARGE SCALE GENOMIC DNA]</scope>
    <source>
        <strain evidence="8 9">BS3655</strain>
    </source>
</reference>
<keyword evidence="6" id="KW-0964">Secreted</keyword>
<dbReference type="GO" id="GO:0016567">
    <property type="term" value="P:protein ubiquitination"/>
    <property type="evidence" value="ECO:0007669"/>
    <property type="project" value="InterPro"/>
</dbReference>
<name>A0A1H4TI58_9PSED</name>
<dbReference type="InterPro" id="IPR050216">
    <property type="entry name" value="LRR_domain-containing"/>
</dbReference>
<comment type="catalytic activity">
    <reaction evidence="1">
        <text>S-ubiquitinyl-[E2 ubiquitin-conjugating enzyme]-L-cysteine + [acceptor protein]-L-lysine = [E2 ubiquitin-conjugating enzyme]-L-cysteine + N(6)-ubiquitinyl-[acceptor protein]-L-lysine.</text>
        <dbReference type="EC" id="2.3.2.27"/>
    </reaction>
</comment>
<evidence type="ECO:0000256" key="2">
    <source>
        <dbReference type="ARBA" id="ARBA00012483"/>
    </source>
</evidence>
<dbReference type="InterPro" id="IPR046673">
    <property type="entry name" value="ToxA_N"/>
</dbReference>
<dbReference type="GO" id="GO:0005576">
    <property type="term" value="C:extracellular region"/>
    <property type="evidence" value="ECO:0007669"/>
    <property type="project" value="UniProtKB-UniRule"/>
</dbReference>
<protein>
    <recommendedName>
        <fullName evidence="2">RING-type E3 ubiquitin transferase</fullName>
        <ecNumber evidence="2">2.3.2.27</ecNumber>
    </recommendedName>
</protein>
<keyword evidence="5" id="KW-0843">Virulence</keyword>
<dbReference type="GO" id="GO:0061630">
    <property type="term" value="F:ubiquitin protein ligase activity"/>
    <property type="evidence" value="ECO:0007669"/>
    <property type="project" value="UniProtKB-EC"/>
</dbReference>
<dbReference type="Gene3D" id="1.20.58.360">
    <property type="entry name" value="Shigella T3SS effector IpaH defines"/>
    <property type="match status" value="1"/>
</dbReference>
<evidence type="ECO:0000259" key="7">
    <source>
        <dbReference type="PROSITE" id="PS52053"/>
    </source>
</evidence>